<dbReference type="CDD" id="cd01007">
    <property type="entry name" value="PBP2_BvgS_HisK_like"/>
    <property type="match status" value="1"/>
</dbReference>
<dbReference type="InterPro" id="IPR003661">
    <property type="entry name" value="HisK_dim/P_dom"/>
</dbReference>
<organism evidence="20 21">
    <name type="scientific">Achromobacter marplatensis</name>
    <dbReference type="NCBI Taxonomy" id="470868"/>
    <lineage>
        <taxon>Bacteria</taxon>
        <taxon>Pseudomonadati</taxon>
        <taxon>Pseudomonadota</taxon>
        <taxon>Betaproteobacteria</taxon>
        <taxon>Burkholderiales</taxon>
        <taxon>Alcaligenaceae</taxon>
        <taxon>Achromobacter</taxon>
    </lineage>
</organism>
<dbReference type="Gene3D" id="3.30.565.10">
    <property type="entry name" value="Histidine kinase-like ATPase, C-terminal domain"/>
    <property type="match status" value="1"/>
</dbReference>
<dbReference type="PANTHER" id="PTHR43047">
    <property type="entry name" value="TWO-COMPONENT HISTIDINE PROTEIN KINASE"/>
    <property type="match status" value="1"/>
</dbReference>
<dbReference type="Pfam" id="PF00497">
    <property type="entry name" value="SBP_bac_3"/>
    <property type="match status" value="1"/>
</dbReference>
<dbReference type="PROSITE" id="PS50894">
    <property type="entry name" value="HPT"/>
    <property type="match status" value="1"/>
</dbReference>
<dbReference type="SUPFAM" id="SSF53850">
    <property type="entry name" value="Periplasmic binding protein-like II"/>
    <property type="match status" value="1"/>
</dbReference>
<dbReference type="RefSeq" id="WP_088587656.1">
    <property type="nucleotide sequence ID" value="NZ_CADIJU010000006.1"/>
</dbReference>
<dbReference type="SMART" id="SM00388">
    <property type="entry name" value="HisKA"/>
    <property type="match status" value="1"/>
</dbReference>
<keyword evidence="5" id="KW-0997">Cell inner membrane</keyword>
<dbReference type="Pfam" id="PF01627">
    <property type="entry name" value="Hpt"/>
    <property type="match status" value="1"/>
</dbReference>
<evidence type="ECO:0000256" key="13">
    <source>
        <dbReference type="ARBA" id="ARBA00023136"/>
    </source>
</evidence>
<protein>
    <recommendedName>
        <fullName evidence="3">histidine kinase</fullName>
        <ecNumber evidence="3">2.7.13.3</ecNumber>
    </recommendedName>
</protein>
<keyword evidence="13" id="KW-0472">Membrane</keyword>
<comment type="catalytic activity">
    <reaction evidence="1">
        <text>ATP + protein L-histidine = ADP + protein N-phospho-L-histidine.</text>
        <dbReference type="EC" id="2.7.13.3"/>
    </reaction>
</comment>
<dbReference type="InterPro" id="IPR036890">
    <property type="entry name" value="HATPase_C_sf"/>
</dbReference>
<dbReference type="Pfam" id="PF00072">
    <property type="entry name" value="Response_reg"/>
    <property type="match status" value="1"/>
</dbReference>
<keyword evidence="11" id="KW-1133">Transmembrane helix</keyword>
<feature type="domain" description="Histidine kinase" evidence="17">
    <location>
        <begin position="325"/>
        <end position="547"/>
    </location>
</feature>
<reference evidence="20 21" key="1">
    <citation type="submission" date="2018-06" db="EMBL/GenBank/DDBJ databases">
        <title>Genomic Encyclopedia of Type Strains, Phase III (KMG-III): the genomes of soil and plant-associated and newly described type strains.</title>
        <authorList>
            <person name="Whitman W."/>
        </authorList>
    </citation>
    <scope>NUCLEOTIDE SEQUENCE [LARGE SCALE GENOMIC DNA]</scope>
    <source>
        <strain evidence="20 21">CECT 7342</strain>
    </source>
</reference>
<feature type="domain" description="Response regulatory" evidence="18">
    <location>
        <begin position="571"/>
        <end position="690"/>
    </location>
</feature>
<evidence type="ECO:0000259" key="19">
    <source>
        <dbReference type="PROSITE" id="PS50894"/>
    </source>
</evidence>
<proteinExistence type="predicted"/>
<dbReference type="SUPFAM" id="SSF52172">
    <property type="entry name" value="CheY-like"/>
    <property type="match status" value="1"/>
</dbReference>
<keyword evidence="9 20" id="KW-0418">Kinase</keyword>
<dbReference type="Gene3D" id="1.10.287.130">
    <property type="match status" value="1"/>
</dbReference>
<evidence type="ECO:0000256" key="3">
    <source>
        <dbReference type="ARBA" id="ARBA00012438"/>
    </source>
</evidence>
<feature type="modified residue" description="Phosphohistidine" evidence="14">
    <location>
        <position position="744"/>
    </location>
</feature>
<dbReference type="CDD" id="cd00082">
    <property type="entry name" value="HisKA"/>
    <property type="match status" value="1"/>
</dbReference>
<dbReference type="PANTHER" id="PTHR43047:SF72">
    <property type="entry name" value="OSMOSENSING HISTIDINE PROTEIN KINASE SLN1"/>
    <property type="match status" value="1"/>
</dbReference>
<keyword evidence="8" id="KW-0812">Transmembrane</keyword>
<dbReference type="PRINTS" id="PR00344">
    <property type="entry name" value="BCTRLSENSOR"/>
</dbReference>
<evidence type="ECO:0000313" key="20">
    <source>
        <dbReference type="EMBL" id="RBP22335.1"/>
    </source>
</evidence>
<feature type="chain" id="PRO_5047271110" description="histidine kinase" evidence="16">
    <location>
        <begin position="28"/>
        <end position="802"/>
    </location>
</feature>
<keyword evidence="10" id="KW-0067">ATP-binding</keyword>
<sequence length="802" mass="86068">MKPRTPLGRFLGALLVWSGLLAQSAFAVQSDKFTKEERAWIVANPVVMVGVRTDVAPLEYTVNGQLRGLSAEYLKAVSRLTGLKVEIREINDRPTSVSGWPKDGIVDMFALAVRNIRSPSDPSDSLFTAPYYVSATIIVTQTGAPLMVDVGELDGQTVAVPRYSVFETKFREVLPKARIITGDGAVGTLELVATGKADAAIGLDGFLSPLMSGRYAGILQVSGVISSVYAELSMAVSSDRPMLYSILQKALQQITAEESYRMNEAWLEQVRFGEPSLGVLVRHYSQQGLLLSGVCILLGGLAYIWRREHRRAVRGEGEKAMFLAVMSHEIRSPMNAVLASVELLQRTPLDSEQRRLVGLAHDGGGALLRLLNDVLDITKLEAGKFVLEFEPTDIAALAREVAEFFRAQAEEKGIELVAMLPDSCGMLLLDAPRTTQILHNLVSNAIRFTPTGSVTITVAFLPHEDCAPDGVLRIEVADTGIGIDESAQSRLFQSYAQMKKAIRRRDGGTGLGLLICRELVTRMNGHISVHSLLGTGTTVTLSLPVTSAAASEGTPKDAGLPAASSEFDSAAILLVEDTPANQFVIQAQLDRLGCKVRLAADGAQAMLAFQQANYDLVLMDCDLPDTDGYTLARKFRALEAAQGASPCSIIAISAISGSTHTLQCLNAGMDGVLSKPIRLAKLQSTIENLCGVSLTEPNEESPVSAPAPPTMDAHIALGFVQEDLSMVVAAWAEGDVSRAKHHAHRLRGASMSLGLLTLSRLATGLEELLDSGPDMDAEDVLQVIKDADLELRRIIAAAKGAH</sequence>
<evidence type="ECO:0000259" key="17">
    <source>
        <dbReference type="PROSITE" id="PS50109"/>
    </source>
</evidence>
<dbReference type="EMBL" id="QNRM01000002">
    <property type="protein sequence ID" value="RBP22335.1"/>
    <property type="molecule type" value="Genomic_DNA"/>
</dbReference>
<dbReference type="Pfam" id="PF00512">
    <property type="entry name" value="HisKA"/>
    <property type="match status" value="1"/>
</dbReference>
<dbReference type="PROSITE" id="PS50110">
    <property type="entry name" value="RESPONSE_REGULATORY"/>
    <property type="match status" value="1"/>
</dbReference>
<dbReference type="InterPro" id="IPR001789">
    <property type="entry name" value="Sig_transdc_resp-reg_receiver"/>
</dbReference>
<evidence type="ECO:0000256" key="7">
    <source>
        <dbReference type="ARBA" id="ARBA00022679"/>
    </source>
</evidence>
<comment type="subcellular location">
    <subcellularLocation>
        <location evidence="2">Cell inner membrane</location>
        <topology evidence="2">Multi-pass membrane protein</topology>
    </subcellularLocation>
</comment>
<dbReference type="Gene3D" id="1.20.120.160">
    <property type="entry name" value="HPT domain"/>
    <property type="match status" value="1"/>
</dbReference>
<dbReference type="SUPFAM" id="SSF47226">
    <property type="entry name" value="Histidine-containing phosphotransfer domain, HPT domain"/>
    <property type="match status" value="1"/>
</dbReference>
<dbReference type="InterPro" id="IPR004358">
    <property type="entry name" value="Sig_transdc_His_kin-like_C"/>
</dbReference>
<dbReference type="SMART" id="SM00387">
    <property type="entry name" value="HATPase_c"/>
    <property type="match status" value="1"/>
</dbReference>
<dbReference type="SMART" id="SM00448">
    <property type="entry name" value="REC"/>
    <property type="match status" value="1"/>
</dbReference>
<dbReference type="SUPFAM" id="SSF47384">
    <property type="entry name" value="Homodimeric domain of signal transducing histidine kinase"/>
    <property type="match status" value="1"/>
</dbReference>
<evidence type="ECO:0000256" key="15">
    <source>
        <dbReference type="PROSITE-ProRule" id="PRU00169"/>
    </source>
</evidence>
<dbReference type="SMART" id="SM00062">
    <property type="entry name" value="PBPb"/>
    <property type="match status" value="1"/>
</dbReference>
<dbReference type="CDD" id="cd17546">
    <property type="entry name" value="REC_hyHK_CKI1_RcsC-like"/>
    <property type="match status" value="1"/>
</dbReference>
<keyword evidence="21" id="KW-1185">Reference proteome</keyword>
<evidence type="ECO:0000256" key="10">
    <source>
        <dbReference type="ARBA" id="ARBA00022840"/>
    </source>
</evidence>
<dbReference type="GeneID" id="99731358"/>
<dbReference type="PROSITE" id="PS50109">
    <property type="entry name" value="HIS_KIN"/>
    <property type="match status" value="1"/>
</dbReference>
<evidence type="ECO:0000256" key="9">
    <source>
        <dbReference type="ARBA" id="ARBA00022777"/>
    </source>
</evidence>
<dbReference type="Gene3D" id="3.40.190.10">
    <property type="entry name" value="Periplasmic binding protein-like II"/>
    <property type="match status" value="2"/>
</dbReference>
<keyword evidence="7" id="KW-0808">Transferase</keyword>
<dbReference type="SUPFAM" id="SSF55874">
    <property type="entry name" value="ATPase domain of HSP90 chaperone/DNA topoisomerase II/histidine kinase"/>
    <property type="match status" value="1"/>
</dbReference>
<evidence type="ECO:0000256" key="16">
    <source>
        <dbReference type="SAM" id="SignalP"/>
    </source>
</evidence>
<evidence type="ECO:0000259" key="18">
    <source>
        <dbReference type="PROSITE" id="PS50110"/>
    </source>
</evidence>
<feature type="modified residue" description="4-aspartylphosphate" evidence="15">
    <location>
        <position position="620"/>
    </location>
</feature>
<dbReference type="InterPro" id="IPR011006">
    <property type="entry name" value="CheY-like_superfamily"/>
</dbReference>
<evidence type="ECO:0000256" key="6">
    <source>
        <dbReference type="ARBA" id="ARBA00022553"/>
    </source>
</evidence>
<accession>A0ABX9GD97</accession>
<keyword evidence="10" id="KW-0547">Nucleotide-binding</keyword>
<dbReference type="EC" id="2.7.13.3" evidence="3"/>
<dbReference type="GO" id="GO:0016301">
    <property type="term" value="F:kinase activity"/>
    <property type="evidence" value="ECO:0007669"/>
    <property type="project" value="UniProtKB-KW"/>
</dbReference>
<dbReference type="Pfam" id="PF02518">
    <property type="entry name" value="HATPase_c"/>
    <property type="match status" value="1"/>
</dbReference>
<dbReference type="InterPro" id="IPR003594">
    <property type="entry name" value="HATPase_dom"/>
</dbReference>
<evidence type="ECO:0000256" key="14">
    <source>
        <dbReference type="PROSITE-ProRule" id="PRU00110"/>
    </source>
</evidence>
<dbReference type="InterPro" id="IPR036641">
    <property type="entry name" value="HPT_dom_sf"/>
</dbReference>
<keyword evidence="6 15" id="KW-0597">Phosphoprotein</keyword>
<keyword evidence="16" id="KW-0732">Signal</keyword>
<keyword evidence="4" id="KW-1003">Cell membrane</keyword>
<dbReference type="InterPro" id="IPR005467">
    <property type="entry name" value="His_kinase_dom"/>
</dbReference>
<evidence type="ECO:0000313" key="21">
    <source>
        <dbReference type="Proteomes" id="UP000252124"/>
    </source>
</evidence>
<feature type="signal peptide" evidence="16">
    <location>
        <begin position="1"/>
        <end position="27"/>
    </location>
</feature>
<keyword evidence="12" id="KW-0902">Two-component regulatory system</keyword>
<evidence type="ECO:0000256" key="4">
    <source>
        <dbReference type="ARBA" id="ARBA00022475"/>
    </source>
</evidence>
<dbReference type="Gene3D" id="3.40.50.2300">
    <property type="match status" value="1"/>
</dbReference>
<comment type="caution">
    <text evidence="20">The sequence shown here is derived from an EMBL/GenBank/DDBJ whole genome shotgun (WGS) entry which is preliminary data.</text>
</comment>
<dbReference type="InterPro" id="IPR036097">
    <property type="entry name" value="HisK_dim/P_sf"/>
</dbReference>
<name>A0ABX9GD97_9BURK</name>
<feature type="domain" description="HPt" evidence="19">
    <location>
        <begin position="705"/>
        <end position="798"/>
    </location>
</feature>
<dbReference type="CDD" id="cd16922">
    <property type="entry name" value="HATPase_EvgS-ArcB-TorS-like"/>
    <property type="match status" value="1"/>
</dbReference>
<gene>
    <name evidence="20" type="ORF">DFP87_10271</name>
</gene>
<dbReference type="InterPro" id="IPR001638">
    <property type="entry name" value="Solute-binding_3/MltF_N"/>
</dbReference>
<evidence type="ECO:0000256" key="8">
    <source>
        <dbReference type="ARBA" id="ARBA00022692"/>
    </source>
</evidence>
<evidence type="ECO:0000256" key="2">
    <source>
        <dbReference type="ARBA" id="ARBA00004429"/>
    </source>
</evidence>
<evidence type="ECO:0000256" key="1">
    <source>
        <dbReference type="ARBA" id="ARBA00000085"/>
    </source>
</evidence>
<dbReference type="InterPro" id="IPR008207">
    <property type="entry name" value="Sig_transdc_His_kin_Hpt_dom"/>
</dbReference>
<evidence type="ECO:0000256" key="11">
    <source>
        <dbReference type="ARBA" id="ARBA00022989"/>
    </source>
</evidence>
<dbReference type="Proteomes" id="UP000252124">
    <property type="component" value="Unassembled WGS sequence"/>
</dbReference>
<evidence type="ECO:0000256" key="12">
    <source>
        <dbReference type="ARBA" id="ARBA00023012"/>
    </source>
</evidence>
<evidence type="ECO:0000256" key="5">
    <source>
        <dbReference type="ARBA" id="ARBA00022519"/>
    </source>
</evidence>